<organism evidence="1">
    <name type="scientific">uncultured virus</name>
    <dbReference type="NCBI Taxonomy" id="340016"/>
    <lineage>
        <taxon>Viruses</taxon>
        <taxon>environmental samples</taxon>
    </lineage>
</organism>
<sequence length="84" mass="9756">MRIVEKQNGNFDRSEFAKLCNEIDKALKENKGKMIVLEANDYKEIGKRTTVITNLRQYYNLSNKQLSDETEIGIKSVKKDKKSD</sequence>
<protein>
    <submittedName>
        <fullName evidence="1">AMDV2_1</fullName>
    </submittedName>
</protein>
<evidence type="ECO:0000313" key="1">
    <source>
        <dbReference type="EMBL" id="ACD75408.1"/>
    </source>
</evidence>
<name>B3GAK0_9VIRU</name>
<accession>B3GAK0</accession>
<dbReference type="EMBL" id="EU662132">
    <property type="protein sequence ID" value="ACD75408.1"/>
    <property type="molecule type" value="Genomic_DNA"/>
</dbReference>
<proteinExistence type="predicted"/>
<reference evidence="1" key="1">
    <citation type="submission" date="2008-04" db="EMBL/GenBank/DDBJ databases">
        <title>Virus population dynamics and acquired virus resistance in natural microbial communities.</title>
        <authorList>
            <person name="Andersson A.A."/>
            <person name="Banfield J.F."/>
        </authorList>
    </citation>
    <scope>NUCLEOTIDE SEQUENCE</scope>
</reference>